<accession>A0A7Z2GRC3</accession>
<dbReference type="Proteomes" id="UP000433577">
    <property type="component" value="Chromosome 4"/>
</dbReference>
<dbReference type="OrthoDB" id="9182828at2"/>
<organism evidence="2 3">
    <name type="scientific">Paraburkholderia acidisoli</name>
    <dbReference type="NCBI Taxonomy" id="2571748"/>
    <lineage>
        <taxon>Bacteria</taxon>
        <taxon>Pseudomonadati</taxon>
        <taxon>Pseudomonadota</taxon>
        <taxon>Betaproteobacteria</taxon>
        <taxon>Burkholderiales</taxon>
        <taxon>Burkholderiaceae</taxon>
        <taxon>Paraburkholderia</taxon>
    </lineage>
</organism>
<dbReference type="AlphaFoldDB" id="A0A7Z2GRC3"/>
<reference evidence="2 3" key="1">
    <citation type="submission" date="2019-12" db="EMBL/GenBank/DDBJ databases">
        <title>Paraburkholderia acidiphila 7Q-K02 sp. nov and Paraburkholderia acidisoli DHF22 sp. nov., two strains isolated from forest soil.</title>
        <authorList>
            <person name="Gao Z."/>
            <person name="Qiu L."/>
        </authorList>
    </citation>
    <scope>NUCLEOTIDE SEQUENCE [LARGE SCALE GENOMIC DNA]</scope>
    <source>
        <strain evidence="2 3">DHF22</strain>
    </source>
</reference>
<keyword evidence="3" id="KW-1185">Reference proteome</keyword>
<dbReference type="RefSeq" id="WP_158957566.1">
    <property type="nucleotide sequence ID" value="NZ_CP046916.1"/>
</dbReference>
<sequence>MTPENFAYWLQGFAELTQGQTPNPAQWKSILEHLDLVFKKMTAPVQTGPEPGTHDPMAGKSVDELLKKYWTGAPSLFSPPYTITCTNGQQADSSILIC</sequence>
<evidence type="ECO:0000313" key="3">
    <source>
        <dbReference type="Proteomes" id="UP000433577"/>
    </source>
</evidence>
<gene>
    <name evidence="1" type="ORF">FAZ98_31315</name>
    <name evidence="2" type="ORF">FAZ98_31795</name>
</gene>
<name>A0A7Z2GRC3_9BURK</name>
<dbReference type="KEGG" id="pacs:FAZ98_31795"/>
<dbReference type="KEGG" id="pacs:FAZ98_31315"/>
<evidence type="ECO:0000313" key="2">
    <source>
        <dbReference type="EMBL" id="QGZ66371.1"/>
    </source>
</evidence>
<protein>
    <submittedName>
        <fullName evidence="2">Uncharacterized protein</fullName>
    </submittedName>
</protein>
<dbReference type="EMBL" id="CP046916">
    <property type="protein sequence ID" value="QGZ66371.1"/>
    <property type="molecule type" value="Genomic_DNA"/>
</dbReference>
<evidence type="ECO:0000313" key="1">
    <source>
        <dbReference type="EMBL" id="QGZ66287.1"/>
    </source>
</evidence>
<dbReference type="EMBL" id="CP046916">
    <property type="protein sequence ID" value="QGZ66287.1"/>
    <property type="molecule type" value="Genomic_DNA"/>
</dbReference>
<proteinExistence type="predicted"/>